<feature type="compositionally biased region" description="Low complexity" evidence="2">
    <location>
        <begin position="334"/>
        <end position="347"/>
    </location>
</feature>
<organism evidence="3 4">
    <name type="scientific">Rubus argutus</name>
    <name type="common">Southern blackberry</name>
    <dbReference type="NCBI Taxonomy" id="59490"/>
    <lineage>
        <taxon>Eukaryota</taxon>
        <taxon>Viridiplantae</taxon>
        <taxon>Streptophyta</taxon>
        <taxon>Embryophyta</taxon>
        <taxon>Tracheophyta</taxon>
        <taxon>Spermatophyta</taxon>
        <taxon>Magnoliopsida</taxon>
        <taxon>eudicotyledons</taxon>
        <taxon>Gunneridae</taxon>
        <taxon>Pentapetalae</taxon>
        <taxon>rosids</taxon>
        <taxon>fabids</taxon>
        <taxon>Rosales</taxon>
        <taxon>Rosaceae</taxon>
        <taxon>Rosoideae</taxon>
        <taxon>Rosoideae incertae sedis</taxon>
        <taxon>Rubus</taxon>
    </lineage>
</organism>
<dbReference type="PANTHER" id="PTHR36764:SF1">
    <property type="entry name" value="TRNA (ILE)-LYSIDINE SYNTHASE"/>
    <property type="match status" value="1"/>
</dbReference>
<accession>A0AAW1WMM6</accession>
<reference evidence="3 4" key="1">
    <citation type="journal article" date="2023" name="G3 (Bethesda)">
        <title>A chromosome-length genome assembly and annotation of blackberry (Rubus argutus, cv. 'Hillquist').</title>
        <authorList>
            <person name="Bruna T."/>
            <person name="Aryal R."/>
            <person name="Dudchenko O."/>
            <person name="Sargent D.J."/>
            <person name="Mead D."/>
            <person name="Buti M."/>
            <person name="Cavallini A."/>
            <person name="Hytonen T."/>
            <person name="Andres J."/>
            <person name="Pham M."/>
            <person name="Weisz D."/>
            <person name="Mascagni F."/>
            <person name="Usai G."/>
            <person name="Natali L."/>
            <person name="Bassil N."/>
            <person name="Fernandez G.E."/>
            <person name="Lomsadze A."/>
            <person name="Armour M."/>
            <person name="Olukolu B."/>
            <person name="Poorten T."/>
            <person name="Britton C."/>
            <person name="Davik J."/>
            <person name="Ashrafi H."/>
            <person name="Aiden E.L."/>
            <person name="Borodovsky M."/>
            <person name="Worthington M."/>
        </authorList>
    </citation>
    <scope>NUCLEOTIDE SEQUENCE [LARGE SCALE GENOMIC DNA]</scope>
    <source>
        <strain evidence="3">PI 553951</strain>
    </source>
</reference>
<evidence type="ECO:0000313" key="3">
    <source>
        <dbReference type="EMBL" id="KAK9925883.1"/>
    </source>
</evidence>
<feature type="compositionally biased region" description="Polar residues" evidence="2">
    <location>
        <begin position="318"/>
        <end position="333"/>
    </location>
</feature>
<evidence type="ECO:0000313" key="4">
    <source>
        <dbReference type="Proteomes" id="UP001457282"/>
    </source>
</evidence>
<name>A0AAW1WMM6_RUBAR</name>
<comment type="caution">
    <text evidence="3">The sequence shown here is derived from an EMBL/GenBank/DDBJ whole genome shotgun (WGS) entry which is preliminary data.</text>
</comment>
<proteinExistence type="predicted"/>
<dbReference type="EMBL" id="JBEDUW010000005">
    <property type="protein sequence ID" value="KAK9925883.1"/>
    <property type="molecule type" value="Genomic_DNA"/>
</dbReference>
<dbReference type="GO" id="GO:0009507">
    <property type="term" value="C:chloroplast"/>
    <property type="evidence" value="ECO:0007669"/>
    <property type="project" value="TreeGrafter"/>
</dbReference>
<dbReference type="AlphaFoldDB" id="A0AAW1WMM6"/>
<evidence type="ECO:0000256" key="1">
    <source>
        <dbReference type="SAM" id="Coils"/>
    </source>
</evidence>
<feature type="region of interest" description="Disordered" evidence="2">
    <location>
        <begin position="269"/>
        <end position="358"/>
    </location>
</feature>
<feature type="compositionally biased region" description="Polar residues" evidence="2">
    <location>
        <begin position="296"/>
        <end position="308"/>
    </location>
</feature>
<feature type="region of interest" description="Disordered" evidence="2">
    <location>
        <begin position="227"/>
        <end position="256"/>
    </location>
</feature>
<keyword evidence="4" id="KW-1185">Reference proteome</keyword>
<feature type="compositionally biased region" description="Polar residues" evidence="2">
    <location>
        <begin position="270"/>
        <end position="279"/>
    </location>
</feature>
<feature type="coiled-coil region" evidence="1">
    <location>
        <begin position="158"/>
        <end position="202"/>
    </location>
</feature>
<sequence length="358" mass="39359">MVAISLYRGNLHRVPDLPRRWLMPTPKISLKDFKSLLSRRSIALSRHRCTFAATSSNPNPNFVPDQLSEATKEENLNREAKVKFEEPPEKIVADCEAGTSGEAKDLRQPEGAAFNRSDLSLSLKPDFPEKSFDAVEVGADSLAVKVEKVDQLENPNSEIKIEDVLDEKQKRKKEVEEKLQVLNQKKHNLVQVLKQILNAEEELKRRSSIQGIVVRPSVSLQVDVTNDSGSMNRQVTPRLGSEANLSGDMEGVEGDELSNHNFHTRYMHRMNSTSPSSESPLRRPAYVQHSAVPHSSRPSLGATGSSPSRFAPVGHQGLPTNLPTVSASGTNFVASSPSPAASGGTSTFRDARLPSPWN</sequence>
<gene>
    <name evidence="3" type="ORF">M0R45_023145</name>
</gene>
<protein>
    <submittedName>
        <fullName evidence="3">Uncharacterized protein</fullName>
    </submittedName>
</protein>
<evidence type="ECO:0000256" key="2">
    <source>
        <dbReference type="SAM" id="MobiDB-lite"/>
    </source>
</evidence>
<dbReference type="Proteomes" id="UP001457282">
    <property type="component" value="Unassembled WGS sequence"/>
</dbReference>
<keyword evidence="1" id="KW-0175">Coiled coil</keyword>
<dbReference type="PANTHER" id="PTHR36764">
    <property type="entry name" value="TRNA (ILE)-LYSIDINE SYNTHASE"/>
    <property type="match status" value="1"/>
</dbReference>